<proteinExistence type="predicted"/>
<organism evidence="1 2">
    <name type="scientific">Glycomyces terrestris</name>
    <dbReference type="NCBI Taxonomy" id="2493553"/>
    <lineage>
        <taxon>Bacteria</taxon>
        <taxon>Bacillati</taxon>
        <taxon>Actinomycetota</taxon>
        <taxon>Actinomycetes</taxon>
        <taxon>Glycomycetales</taxon>
        <taxon>Glycomycetaceae</taxon>
        <taxon>Glycomyces</taxon>
    </lineage>
</organism>
<name>A0A426UYN8_9ACTN</name>
<reference evidence="1 2" key="1">
    <citation type="submission" date="2018-12" db="EMBL/GenBank/DDBJ databases">
        <title>Glycomyces sp. YIM 121974 draft genome.</title>
        <authorList>
            <person name="Li Q."/>
        </authorList>
    </citation>
    <scope>NUCLEOTIDE SEQUENCE [LARGE SCALE GENOMIC DNA]</scope>
    <source>
        <strain evidence="1 2">YIM 121974</strain>
    </source>
</reference>
<sequence length="202" mass="22145">MDSSRPDTELMRSVLEKLSALEAAAARSGGGVVIEIEPEPLVLPPLPGGMREVFGSLRSIGGNLLRFDRPAVVASAERLDARPRREGDPFADAAVIGTLRFALPEFIAFAEWEDVVHVDLLDGSVFYCDSDEYLFRYENPGEGPPFERLTGSVAEFFDEFVLGWRYAELVARAVGEEHALVLGTPAVVRDRWLELLLAAGLV</sequence>
<keyword evidence="2" id="KW-1185">Reference proteome</keyword>
<dbReference type="OrthoDB" id="3465414at2"/>
<evidence type="ECO:0000313" key="2">
    <source>
        <dbReference type="Proteomes" id="UP000277256"/>
    </source>
</evidence>
<dbReference type="EMBL" id="RSEB01000003">
    <property type="protein sequence ID" value="RRR99685.1"/>
    <property type="molecule type" value="Genomic_DNA"/>
</dbReference>
<dbReference type="RefSeq" id="WP_125248194.1">
    <property type="nucleotide sequence ID" value="NZ_RSEB01000003.1"/>
</dbReference>
<comment type="caution">
    <text evidence="1">The sequence shown here is derived from an EMBL/GenBank/DDBJ whole genome shotgun (WGS) entry which is preliminary data.</text>
</comment>
<dbReference type="Proteomes" id="UP000277256">
    <property type="component" value="Unassembled WGS sequence"/>
</dbReference>
<gene>
    <name evidence="1" type="ORF">EIW28_13470</name>
</gene>
<accession>A0A426UYN8</accession>
<evidence type="ECO:0000313" key="1">
    <source>
        <dbReference type="EMBL" id="RRR99685.1"/>
    </source>
</evidence>
<dbReference type="AlphaFoldDB" id="A0A426UYN8"/>
<protein>
    <submittedName>
        <fullName evidence="1">Uncharacterized protein</fullName>
    </submittedName>
</protein>